<sequence>MTLSLLFGLIVGFSLGLTGGGGSVFAVPLLVYGMQVPAHAAVVISLAAVGATALGGGLARLRDGEAEPRTALIFGLSGIAGAPLGAWLSPRFPEAALLTCFALLMLAVAFRMWRQASRRPEETRIVRVGPDPNDDTAGPACRYDPGGQLQFTSRCAVRLAATGSTTGLLSGLFGVGGGFLIVPALVLIASLPMRRAVATSLWVIAIISVIGLLSHIIAGHRLDVGITVGFVLGGLAGMALGIAVGKRIAGPTLQKLFAGMIVAVAVFMLAKLVIH</sequence>
<feature type="transmembrane region" description="Helical" evidence="6">
    <location>
        <begin position="36"/>
        <end position="59"/>
    </location>
</feature>
<evidence type="ECO:0000313" key="7">
    <source>
        <dbReference type="EMBL" id="NMQ18403.1"/>
    </source>
</evidence>
<evidence type="ECO:0000256" key="2">
    <source>
        <dbReference type="ARBA" id="ARBA00009142"/>
    </source>
</evidence>
<gene>
    <name evidence="7" type="ORF">E4P82_03820</name>
</gene>
<evidence type="ECO:0000256" key="5">
    <source>
        <dbReference type="ARBA" id="ARBA00023136"/>
    </source>
</evidence>
<keyword evidence="8" id="KW-1185">Reference proteome</keyword>
<dbReference type="EMBL" id="SPMZ01000011">
    <property type="protein sequence ID" value="NMQ18403.1"/>
    <property type="molecule type" value="Genomic_DNA"/>
</dbReference>
<keyword evidence="3 6" id="KW-0812">Transmembrane</keyword>
<dbReference type="PANTHER" id="PTHR43701">
    <property type="entry name" value="MEMBRANE TRANSPORTER PROTEIN MJ0441-RELATED"/>
    <property type="match status" value="1"/>
</dbReference>
<comment type="subcellular location">
    <subcellularLocation>
        <location evidence="6">Cell membrane</location>
        <topology evidence="6">Multi-pass membrane protein</topology>
    </subcellularLocation>
    <subcellularLocation>
        <location evidence="1">Membrane</location>
        <topology evidence="1">Multi-pass membrane protein</topology>
    </subcellularLocation>
</comment>
<feature type="transmembrane region" description="Helical" evidence="6">
    <location>
        <begin position="168"/>
        <end position="191"/>
    </location>
</feature>
<dbReference type="InterPro" id="IPR051598">
    <property type="entry name" value="TSUP/Inactive_protease-like"/>
</dbReference>
<protein>
    <recommendedName>
        <fullName evidence="6">Probable membrane transporter protein</fullName>
    </recommendedName>
</protein>
<reference evidence="7 8" key="1">
    <citation type="submission" date="2019-03" db="EMBL/GenBank/DDBJ databases">
        <title>Metabolic reconstructions from genomes of highly enriched 'Candidatus Accumulibacter' and 'Candidatus Competibacter' bioreactor populations.</title>
        <authorList>
            <person name="Annavajhala M.K."/>
            <person name="Welles L."/>
            <person name="Abbas B."/>
            <person name="Sorokin D."/>
            <person name="Park H."/>
            <person name="Van Loosdrecht M."/>
            <person name="Chandran K."/>
        </authorList>
    </citation>
    <scope>NUCLEOTIDE SEQUENCE [LARGE SCALE GENOMIC DNA]</scope>
    <source>
        <strain evidence="7 8">SBR_G</strain>
    </source>
</reference>
<feature type="transmembrane region" description="Helical" evidence="6">
    <location>
        <begin position="71"/>
        <end position="89"/>
    </location>
</feature>
<feature type="transmembrane region" description="Helical" evidence="6">
    <location>
        <begin position="224"/>
        <end position="244"/>
    </location>
</feature>
<feature type="transmembrane region" description="Helical" evidence="6">
    <location>
        <begin position="95"/>
        <end position="113"/>
    </location>
</feature>
<feature type="transmembrane region" description="Helical" evidence="6">
    <location>
        <begin position="197"/>
        <end position="217"/>
    </location>
</feature>
<comment type="caution">
    <text evidence="7">The sequence shown here is derived from an EMBL/GenBank/DDBJ whole genome shotgun (WGS) entry which is preliminary data.</text>
</comment>
<keyword evidence="6" id="KW-1003">Cell membrane</keyword>
<dbReference type="Proteomes" id="UP000760480">
    <property type="component" value="Unassembled WGS sequence"/>
</dbReference>
<evidence type="ECO:0000256" key="1">
    <source>
        <dbReference type="ARBA" id="ARBA00004141"/>
    </source>
</evidence>
<organism evidence="7 8">
    <name type="scientific">Candidatus Competibacter phosphatis</name>
    <dbReference type="NCBI Taxonomy" id="221280"/>
    <lineage>
        <taxon>Bacteria</taxon>
        <taxon>Pseudomonadati</taxon>
        <taxon>Pseudomonadota</taxon>
        <taxon>Gammaproteobacteria</taxon>
        <taxon>Candidatus Competibacteraceae</taxon>
        <taxon>Candidatus Competibacter</taxon>
    </lineage>
</organism>
<dbReference type="Pfam" id="PF01925">
    <property type="entry name" value="TauE"/>
    <property type="match status" value="1"/>
</dbReference>
<keyword evidence="4 6" id="KW-1133">Transmembrane helix</keyword>
<accession>A0ABX1TGA6</accession>
<evidence type="ECO:0000256" key="6">
    <source>
        <dbReference type="RuleBase" id="RU363041"/>
    </source>
</evidence>
<comment type="similarity">
    <text evidence="2 6">Belongs to the 4-toluene sulfonate uptake permease (TSUP) (TC 2.A.102) family.</text>
</comment>
<evidence type="ECO:0000256" key="4">
    <source>
        <dbReference type="ARBA" id="ARBA00022989"/>
    </source>
</evidence>
<feature type="transmembrane region" description="Helical" evidence="6">
    <location>
        <begin position="256"/>
        <end position="274"/>
    </location>
</feature>
<dbReference type="InterPro" id="IPR002781">
    <property type="entry name" value="TM_pro_TauE-like"/>
</dbReference>
<evidence type="ECO:0000256" key="3">
    <source>
        <dbReference type="ARBA" id="ARBA00022692"/>
    </source>
</evidence>
<keyword evidence="5 6" id="KW-0472">Membrane</keyword>
<proteinExistence type="inferred from homology"/>
<dbReference type="PANTHER" id="PTHR43701:SF2">
    <property type="entry name" value="MEMBRANE TRANSPORTER PROTEIN YJNA-RELATED"/>
    <property type="match status" value="1"/>
</dbReference>
<evidence type="ECO:0000313" key="8">
    <source>
        <dbReference type="Proteomes" id="UP000760480"/>
    </source>
</evidence>
<dbReference type="RefSeq" id="WP_169247653.1">
    <property type="nucleotide sequence ID" value="NZ_SPMZ01000011.1"/>
</dbReference>
<name>A0ABX1TGA6_9GAMM</name>